<feature type="compositionally biased region" description="Basic and acidic residues" evidence="1">
    <location>
        <begin position="364"/>
        <end position="379"/>
    </location>
</feature>
<gene>
    <name evidence="2" type="ORF">SAMN05192557_0920</name>
</gene>
<feature type="compositionally biased region" description="Basic and acidic residues" evidence="1">
    <location>
        <begin position="181"/>
        <end position="248"/>
    </location>
</feature>
<evidence type="ECO:0000313" key="3">
    <source>
        <dbReference type="Proteomes" id="UP000243605"/>
    </source>
</evidence>
<feature type="compositionally biased region" description="Basic and acidic residues" evidence="1">
    <location>
        <begin position="408"/>
        <end position="479"/>
    </location>
</feature>
<organism evidence="2 3">
    <name type="scientific">Aliicoccus persicus</name>
    <dbReference type="NCBI Taxonomy" id="930138"/>
    <lineage>
        <taxon>Bacteria</taxon>
        <taxon>Bacillati</taxon>
        <taxon>Bacillota</taxon>
        <taxon>Bacilli</taxon>
        <taxon>Bacillales</taxon>
        <taxon>Staphylococcaceae</taxon>
        <taxon>Aliicoccus</taxon>
    </lineage>
</organism>
<dbReference type="EMBL" id="FOIT01000002">
    <property type="protein sequence ID" value="SEV94385.1"/>
    <property type="molecule type" value="Genomic_DNA"/>
</dbReference>
<feature type="compositionally biased region" description="Basic and acidic residues" evidence="1">
    <location>
        <begin position="337"/>
        <end position="346"/>
    </location>
</feature>
<feature type="compositionally biased region" description="Basic and acidic residues" evidence="1">
    <location>
        <begin position="504"/>
        <end position="522"/>
    </location>
</feature>
<protein>
    <submittedName>
        <fullName evidence="2">Heat induced stress protein YflT</fullName>
    </submittedName>
</protein>
<feature type="compositionally biased region" description="Acidic residues" evidence="1">
    <location>
        <begin position="249"/>
        <end position="260"/>
    </location>
</feature>
<keyword evidence="3" id="KW-1185">Reference proteome</keyword>
<accession>A0A662Z2K2</accession>
<feature type="compositionally biased region" description="Polar residues" evidence="1">
    <location>
        <begin position="266"/>
        <end position="277"/>
    </location>
</feature>
<evidence type="ECO:0000313" key="2">
    <source>
        <dbReference type="EMBL" id="SEV94385.1"/>
    </source>
</evidence>
<dbReference type="OrthoDB" id="2388692at2"/>
<evidence type="ECO:0000256" key="1">
    <source>
        <dbReference type="SAM" id="MobiDB-lite"/>
    </source>
</evidence>
<sequence length="576" mass="66306">MNKFERFSSEQQVLKHLEDILGHGVNEEDVTIVSKSRLVELSSRYPNVTYKDSEGGIMEKISSLFTDELPEDKVLNSLDLTEEERETCRQAIDQEDIIVFNASHDFDGALDGEHYDMSKDDHTDGVVDTDKKSATLAGAQFGSHDAGREPMFNNEDEVDENVGNEGTLDQREASDNDFFDEQNKVDTDEGSLPEHKTHRLNDEEYLRETKNAEGLKTGNKEEGMDTDNERNKEFAFGKDNPRDDVSELDKDEDDVDEDDRFDSVDNTEGFNEENTQNLDDEFETETEQEPVNNFTGENNNTINDHSEPVDDINDAFNEEDPNNIDNDFERELDEEPIERFTDRENNDPAADYNQPVDDNTDVLGEDRSNGLDNDFKTEPVDEPIDDFIEKDKNPDDDYNQPLEDPEDDRVRQEVTNDAIHEQNLENKGVAEDFDNQARTEDSIDNAEMKDETIARDIEIERSGNVERRTVNADRERNDSVDAWDIPQEDKGPYNNLDDVEAPSTDDKYEDYRDEDQILREDKDLDEEEASREALNQSNDLDFDDEGNREKRSNRLDDTLRADEAREDAFDHDKGRF</sequence>
<feature type="compositionally biased region" description="Basic and acidic residues" evidence="1">
    <location>
        <begin position="545"/>
        <end position="576"/>
    </location>
</feature>
<feature type="compositionally biased region" description="Acidic residues" evidence="1">
    <location>
        <begin position="309"/>
        <end position="336"/>
    </location>
</feature>
<feature type="compositionally biased region" description="Low complexity" evidence="1">
    <location>
        <begin position="292"/>
        <end position="303"/>
    </location>
</feature>
<feature type="compositionally biased region" description="Acidic residues" evidence="1">
    <location>
        <begin position="396"/>
        <end position="407"/>
    </location>
</feature>
<dbReference type="RefSeq" id="WP_091474349.1">
    <property type="nucleotide sequence ID" value="NZ_FOIT01000002.1"/>
</dbReference>
<feature type="compositionally biased region" description="Acidic residues" evidence="1">
    <location>
        <begin position="278"/>
        <end position="288"/>
    </location>
</feature>
<dbReference type="Proteomes" id="UP000243605">
    <property type="component" value="Unassembled WGS sequence"/>
</dbReference>
<feature type="region of interest" description="Disordered" evidence="1">
    <location>
        <begin position="142"/>
        <end position="576"/>
    </location>
</feature>
<dbReference type="AlphaFoldDB" id="A0A662Z2K2"/>
<name>A0A662Z2K2_9STAP</name>
<reference evidence="2 3" key="1">
    <citation type="submission" date="2016-10" db="EMBL/GenBank/DDBJ databases">
        <authorList>
            <person name="Varghese N."/>
            <person name="Submissions S."/>
        </authorList>
    </citation>
    <scope>NUCLEOTIDE SEQUENCE [LARGE SCALE GENOMIC DNA]</scope>
    <source>
        <strain evidence="2 3">IBRC-M10081</strain>
    </source>
</reference>
<proteinExistence type="predicted"/>